<sequence>MSVQTRTDPISQRIAAVTKPVKAAASEERKLPLTWEQEELQNYEPKRAVAVEAKRKADARAALLVKELPHQWNGLCEAMSIRCEGLNRTAGRAVLRGAMPDENCLEIRREDDMGFVIQFDPEKRKIYFTGKCLGFDRQYELVVQTYNDVDSTAWFSQTTLATDQTDDLAKQMIGYLLRFDQ</sequence>
<organism evidence="1">
    <name type="scientific">Telmatobacter sp. DSM 110680</name>
    <dbReference type="NCBI Taxonomy" id="3036704"/>
    <lineage>
        <taxon>Bacteria</taxon>
        <taxon>Pseudomonadati</taxon>
        <taxon>Acidobacteriota</taxon>
        <taxon>Terriglobia</taxon>
        <taxon>Terriglobales</taxon>
        <taxon>Acidobacteriaceae</taxon>
        <taxon>Telmatobacter</taxon>
    </lineage>
</organism>
<accession>A0AAU7DG58</accession>
<evidence type="ECO:0000313" key="1">
    <source>
        <dbReference type="EMBL" id="XBH16630.1"/>
    </source>
</evidence>
<name>A0AAU7DG58_9BACT</name>
<dbReference type="RefSeq" id="WP_348261859.1">
    <property type="nucleotide sequence ID" value="NZ_CP121196.1"/>
</dbReference>
<proteinExistence type="predicted"/>
<protein>
    <submittedName>
        <fullName evidence="1">Uncharacterized protein</fullName>
    </submittedName>
</protein>
<reference evidence="1" key="1">
    <citation type="submission" date="2023-03" db="EMBL/GenBank/DDBJ databases">
        <title>Edaphobacter sp.</title>
        <authorList>
            <person name="Huber K.J."/>
            <person name="Papendorf J."/>
            <person name="Pilke C."/>
            <person name="Bunk B."/>
            <person name="Sproeer C."/>
            <person name="Pester M."/>
        </authorList>
    </citation>
    <scope>NUCLEOTIDE SEQUENCE</scope>
    <source>
        <strain evidence="1">DSM 110680</strain>
    </source>
</reference>
<gene>
    <name evidence="1" type="ORF">P8935_18895</name>
</gene>
<dbReference type="AlphaFoldDB" id="A0AAU7DG58"/>
<dbReference type="EMBL" id="CP121196">
    <property type="protein sequence ID" value="XBH16630.1"/>
    <property type="molecule type" value="Genomic_DNA"/>
</dbReference>